<dbReference type="PANTHER" id="PTHR48081:SF8">
    <property type="entry name" value="ALPHA_BETA HYDROLASE FOLD-3 DOMAIN-CONTAINING PROTEIN-RELATED"/>
    <property type="match status" value="1"/>
</dbReference>
<proteinExistence type="predicted"/>
<dbReference type="PANTHER" id="PTHR48081">
    <property type="entry name" value="AB HYDROLASE SUPERFAMILY PROTEIN C4A8.06C"/>
    <property type="match status" value="1"/>
</dbReference>
<keyword evidence="1" id="KW-0378">Hydrolase</keyword>
<name>A0ABR1TGD5_9PEZI</name>
<dbReference type="InterPro" id="IPR050300">
    <property type="entry name" value="GDXG_lipolytic_enzyme"/>
</dbReference>
<dbReference type="InterPro" id="IPR013094">
    <property type="entry name" value="AB_hydrolase_3"/>
</dbReference>
<dbReference type="Pfam" id="PF07859">
    <property type="entry name" value="Abhydrolase_3"/>
    <property type="match status" value="1"/>
</dbReference>
<sequence length="356" mass="39797">MAQAIAAVGEGIISPILKVRLPFLHRLDCFIKIWILKTLARLAYEAHKALHPPSPSIRPTLIKRYPCRPSLQTRIFFPPNGGRVVDEKPKGGKGKGNTLPVFFCIHGGGFAVGSPHYDDGFCSMLARRTGMLVVSLDYSKSPLHPFPAGVRDVEALADAVLADPSLPIDPTKVSIGGFSAGGNLALGASQLPLLQNRIRAAVIFYPIVDWSHPQDVKLARRPYRPEDAPADSLESSGYWFDWAYVSVGQDRCDPVLSPCYAKPQDLPPWVYMIGAQWDMLRLESQEMIHALAGLEDKKDQEADFEQGTYKWTLARGCKHGFTHHFWQTPEEKARREKKCEPIFQEISDWLIKALRD</sequence>
<dbReference type="SUPFAM" id="SSF53474">
    <property type="entry name" value="alpha/beta-Hydrolases"/>
    <property type="match status" value="1"/>
</dbReference>
<dbReference type="Gene3D" id="3.40.50.1820">
    <property type="entry name" value="alpha/beta hydrolase"/>
    <property type="match status" value="1"/>
</dbReference>
<evidence type="ECO:0000256" key="1">
    <source>
        <dbReference type="ARBA" id="ARBA00022801"/>
    </source>
</evidence>
<dbReference type="InterPro" id="IPR029058">
    <property type="entry name" value="AB_hydrolase_fold"/>
</dbReference>
<comment type="caution">
    <text evidence="3">The sequence shown here is derived from an EMBL/GenBank/DDBJ whole genome shotgun (WGS) entry which is preliminary data.</text>
</comment>
<evidence type="ECO:0000313" key="3">
    <source>
        <dbReference type="EMBL" id="KAK8045689.1"/>
    </source>
</evidence>
<protein>
    <recommendedName>
        <fullName evidence="2">Alpha/beta hydrolase fold-3 domain-containing protein</fullName>
    </recommendedName>
</protein>
<organism evidence="3 4">
    <name type="scientific">Apiospora saccharicola</name>
    <dbReference type="NCBI Taxonomy" id="335842"/>
    <lineage>
        <taxon>Eukaryota</taxon>
        <taxon>Fungi</taxon>
        <taxon>Dikarya</taxon>
        <taxon>Ascomycota</taxon>
        <taxon>Pezizomycotina</taxon>
        <taxon>Sordariomycetes</taxon>
        <taxon>Xylariomycetidae</taxon>
        <taxon>Amphisphaeriales</taxon>
        <taxon>Apiosporaceae</taxon>
        <taxon>Apiospora</taxon>
    </lineage>
</organism>
<feature type="domain" description="Alpha/beta hydrolase fold-3" evidence="2">
    <location>
        <begin position="103"/>
        <end position="293"/>
    </location>
</feature>
<reference evidence="3 4" key="1">
    <citation type="submission" date="2023-01" db="EMBL/GenBank/DDBJ databases">
        <title>Analysis of 21 Apiospora genomes using comparative genomics revels a genus with tremendous synthesis potential of carbohydrate active enzymes and secondary metabolites.</title>
        <authorList>
            <person name="Sorensen T."/>
        </authorList>
    </citation>
    <scope>NUCLEOTIDE SEQUENCE [LARGE SCALE GENOMIC DNA]</scope>
    <source>
        <strain evidence="3 4">CBS 83171</strain>
    </source>
</reference>
<dbReference type="EMBL" id="JAQQWM010000009">
    <property type="protein sequence ID" value="KAK8045689.1"/>
    <property type="molecule type" value="Genomic_DNA"/>
</dbReference>
<evidence type="ECO:0000313" key="4">
    <source>
        <dbReference type="Proteomes" id="UP001446871"/>
    </source>
</evidence>
<accession>A0ABR1TGD5</accession>
<evidence type="ECO:0000259" key="2">
    <source>
        <dbReference type="Pfam" id="PF07859"/>
    </source>
</evidence>
<keyword evidence="4" id="KW-1185">Reference proteome</keyword>
<gene>
    <name evidence="3" type="ORF">PG996_013753</name>
</gene>
<dbReference type="Proteomes" id="UP001446871">
    <property type="component" value="Unassembled WGS sequence"/>
</dbReference>